<dbReference type="GeneID" id="54281722"/>
<dbReference type="OrthoDB" id="4781at2759"/>
<dbReference type="RefSeq" id="XP_033385560.1">
    <property type="nucleotide sequence ID" value="XM_033524325.1"/>
</dbReference>
<feature type="compositionally biased region" description="Basic and acidic residues" evidence="1">
    <location>
        <begin position="1"/>
        <end position="12"/>
    </location>
</feature>
<protein>
    <submittedName>
        <fullName evidence="4">Glycoside hydrolase family 16 protein</fullName>
    </submittedName>
</protein>
<evidence type="ECO:0000313" key="4">
    <source>
        <dbReference type="EMBL" id="KAF2017221.1"/>
    </source>
</evidence>
<feature type="transmembrane region" description="Helical" evidence="2">
    <location>
        <begin position="124"/>
        <end position="145"/>
    </location>
</feature>
<sequence>MNPSEPHDDVAPIEKQILQPPAPKTAPVAGDNGKEETNAGPSSQSQADPFSTPYGSSPRDSVNGSTSDSQTGSASGSHSRNQPASASSSGLYLPNGEKYFRSRRIKKGEIERPWLEKRDPKEKWVTIIPIIGILVGLGVAGVLIWEGLRAVSQHKYCQVLDEDFSRGLNNKIWTKEVEVGGYGNGQFEMTTNSNENVFIENGRLVIKPTIQDRRLIEKDTVVDLRGHGCTGPRWTDCVTGTNTTNGTIVNPVKSGRINTKLGASIKFGRIEVVAKLPEGDWLWPAIWMLPKKGVYGEWPRSGEIDIMESRGNNYTFGQGGNNIVSSALHFGPNSDNDGWWRNNVKHKVLHTTYSDDFYTFGVEWSEKYIFTYIGTRLMQVMYTHFDEPFWDYGRFPISDANGTRFQNPWAYKNSNTAPFDEDFYLILNVAVGGTNGWFKDGKSGKPWVDTSPTARRDFWQTRDQWYPTWRERGRMEVKSVKMWQQAGYNGCF</sequence>
<keyword evidence="5" id="KW-1185">Reference proteome</keyword>
<evidence type="ECO:0000256" key="2">
    <source>
        <dbReference type="SAM" id="Phobius"/>
    </source>
</evidence>
<accession>A0A6A5XWY9</accession>
<evidence type="ECO:0000256" key="1">
    <source>
        <dbReference type="SAM" id="MobiDB-lite"/>
    </source>
</evidence>
<dbReference type="Proteomes" id="UP000799778">
    <property type="component" value="Unassembled WGS sequence"/>
</dbReference>
<name>A0A6A5XWY9_9PLEO</name>
<evidence type="ECO:0000259" key="3">
    <source>
        <dbReference type="PROSITE" id="PS51762"/>
    </source>
</evidence>
<dbReference type="InterPro" id="IPR013320">
    <property type="entry name" value="ConA-like_dom_sf"/>
</dbReference>
<feature type="compositionally biased region" description="Polar residues" evidence="1">
    <location>
        <begin position="39"/>
        <end position="90"/>
    </location>
</feature>
<dbReference type="InterPro" id="IPR000757">
    <property type="entry name" value="Beta-glucanase-like"/>
</dbReference>
<reference evidence="4" key="1">
    <citation type="journal article" date="2020" name="Stud. Mycol.">
        <title>101 Dothideomycetes genomes: a test case for predicting lifestyles and emergence of pathogens.</title>
        <authorList>
            <person name="Haridas S."/>
            <person name="Albert R."/>
            <person name="Binder M."/>
            <person name="Bloem J."/>
            <person name="Labutti K."/>
            <person name="Salamov A."/>
            <person name="Andreopoulos B."/>
            <person name="Baker S."/>
            <person name="Barry K."/>
            <person name="Bills G."/>
            <person name="Bluhm B."/>
            <person name="Cannon C."/>
            <person name="Castanera R."/>
            <person name="Culley D."/>
            <person name="Daum C."/>
            <person name="Ezra D."/>
            <person name="Gonzalez J."/>
            <person name="Henrissat B."/>
            <person name="Kuo A."/>
            <person name="Liang C."/>
            <person name="Lipzen A."/>
            <person name="Lutzoni F."/>
            <person name="Magnuson J."/>
            <person name="Mondo S."/>
            <person name="Nolan M."/>
            <person name="Ohm R."/>
            <person name="Pangilinan J."/>
            <person name="Park H.-J."/>
            <person name="Ramirez L."/>
            <person name="Alfaro M."/>
            <person name="Sun H."/>
            <person name="Tritt A."/>
            <person name="Yoshinaga Y."/>
            <person name="Zwiers L.-H."/>
            <person name="Turgeon B."/>
            <person name="Goodwin S."/>
            <person name="Spatafora J."/>
            <person name="Crous P."/>
            <person name="Grigoriev I."/>
        </authorList>
    </citation>
    <scope>NUCLEOTIDE SEQUENCE</scope>
    <source>
        <strain evidence="4">CBS 175.79</strain>
    </source>
</reference>
<keyword evidence="2" id="KW-0472">Membrane</keyword>
<keyword evidence="2" id="KW-0812">Transmembrane</keyword>
<dbReference type="GO" id="GO:0004553">
    <property type="term" value="F:hydrolase activity, hydrolyzing O-glycosyl compounds"/>
    <property type="evidence" value="ECO:0007669"/>
    <property type="project" value="InterPro"/>
</dbReference>
<keyword evidence="2" id="KW-1133">Transmembrane helix</keyword>
<dbReference type="FunFam" id="2.60.120.200:FF:000178">
    <property type="entry name" value="Glycoside hydrolase family 16 protein"/>
    <property type="match status" value="1"/>
</dbReference>
<dbReference type="EMBL" id="ML978068">
    <property type="protein sequence ID" value="KAF2017221.1"/>
    <property type="molecule type" value="Genomic_DNA"/>
</dbReference>
<dbReference type="SUPFAM" id="SSF49899">
    <property type="entry name" value="Concanavalin A-like lectins/glucanases"/>
    <property type="match status" value="1"/>
</dbReference>
<dbReference type="PANTHER" id="PTHR10963:SF62">
    <property type="entry name" value="GLUCAN 1,3-BETA-GLUCOSIDASE"/>
    <property type="match status" value="1"/>
</dbReference>
<dbReference type="AlphaFoldDB" id="A0A6A5XWY9"/>
<dbReference type="GO" id="GO:0005975">
    <property type="term" value="P:carbohydrate metabolic process"/>
    <property type="evidence" value="ECO:0007669"/>
    <property type="project" value="InterPro"/>
</dbReference>
<feature type="domain" description="GH16" evidence="3">
    <location>
        <begin position="143"/>
        <end position="488"/>
    </location>
</feature>
<gene>
    <name evidence="4" type="ORF">BU24DRAFT_366856</name>
</gene>
<dbReference type="InterPro" id="IPR050546">
    <property type="entry name" value="Glycosyl_Hydrlase_16"/>
</dbReference>
<evidence type="ECO:0000313" key="5">
    <source>
        <dbReference type="Proteomes" id="UP000799778"/>
    </source>
</evidence>
<keyword evidence="4" id="KW-0378">Hydrolase</keyword>
<feature type="region of interest" description="Disordered" evidence="1">
    <location>
        <begin position="1"/>
        <end position="92"/>
    </location>
</feature>
<organism evidence="4 5">
    <name type="scientific">Aaosphaeria arxii CBS 175.79</name>
    <dbReference type="NCBI Taxonomy" id="1450172"/>
    <lineage>
        <taxon>Eukaryota</taxon>
        <taxon>Fungi</taxon>
        <taxon>Dikarya</taxon>
        <taxon>Ascomycota</taxon>
        <taxon>Pezizomycotina</taxon>
        <taxon>Dothideomycetes</taxon>
        <taxon>Pleosporomycetidae</taxon>
        <taxon>Pleosporales</taxon>
        <taxon>Pleosporales incertae sedis</taxon>
        <taxon>Aaosphaeria</taxon>
    </lineage>
</organism>
<dbReference type="PANTHER" id="PTHR10963">
    <property type="entry name" value="GLYCOSYL HYDROLASE-RELATED"/>
    <property type="match status" value="1"/>
</dbReference>
<dbReference type="PROSITE" id="PS51762">
    <property type="entry name" value="GH16_2"/>
    <property type="match status" value="1"/>
</dbReference>
<proteinExistence type="predicted"/>
<dbReference type="Gene3D" id="2.60.120.200">
    <property type="match status" value="1"/>
</dbReference>
<dbReference type="Pfam" id="PF00722">
    <property type="entry name" value="Glyco_hydro_16"/>
    <property type="match status" value="1"/>
</dbReference>